<evidence type="ECO:0008006" key="3">
    <source>
        <dbReference type="Google" id="ProtNLM"/>
    </source>
</evidence>
<reference evidence="1 2" key="1">
    <citation type="submission" date="2023-02" db="EMBL/GenBank/DDBJ databases">
        <title>LHISI_Scaffold_Assembly.</title>
        <authorList>
            <person name="Stuart O.P."/>
            <person name="Cleave R."/>
            <person name="Magrath M.J.L."/>
            <person name="Mikheyev A.S."/>
        </authorList>
    </citation>
    <scope>NUCLEOTIDE SEQUENCE [LARGE SCALE GENOMIC DNA]</scope>
    <source>
        <strain evidence="1">Daus_M_001</strain>
        <tissue evidence="1">Leg muscle</tissue>
    </source>
</reference>
<keyword evidence="2" id="KW-1185">Reference proteome</keyword>
<name>A0ABQ9G3T9_9NEOP</name>
<organism evidence="1 2">
    <name type="scientific">Dryococelus australis</name>
    <dbReference type="NCBI Taxonomy" id="614101"/>
    <lineage>
        <taxon>Eukaryota</taxon>
        <taxon>Metazoa</taxon>
        <taxon>Ecdysozoa</taxon>
        <taxon>Arthropoda</taxon>
        <taxon>Hexapoda</taxon>
        <taxon>Insecta</taxon>
        <taxon>Pterygota</taxon>
        <taxon>Neoptera</taxon>
        <taxon>Polyneoptera</taxon>
        <taxon>Phasmatodea</taxon>
        <taxon>Verophasmatodea</taxon>
        <taxon>Anareolatae</taxon>
        <taxon>Phasmatidae</taxon>
        <taxon>Eurycanthinae</taxon>
        <taxon>Dryococelus</taxon>
    </lineage>
</organism>
<dbReference type="Proteomes" id="UP001159363">
    <property type="component" value="Chromosome 15"/>
</dbReference>
<accession>A0ABQ9G3T9</accession>
<evidence type="ECO:0000313" key="2">
    <source>
        <dbReference type="Proteomes" id="UP001159363"/>
    </source>
</evidence>
<sequence>MSITTIRFGSQKATKVTKLEFMNDTVHAFVSANIPLQKLDNLASYQAMVKQIHQRQYLGSFLNSAGAGDLPNPTTLCASYMNILKMEEESKIKEAVKDQAIVMLCDETTNHKGECVFVVLFRIILASDEHKMLVAGAKVLNNANSTEYSRTVVDILLKYGVKYEKVCSFISDSAKYMGKSVEMYLSPKIFYTFNARHTSLT</sequence>
<protein>
    <recommendedName>
        <fullName evidence="3">DUF4371 domain-containing protein</fullName>
    </recommendedName>
</protein>
<evidence type="ECO:0000313" key="1">
    <source>
        <dbReference type="EMBL" id="KAJ8867141.1"/>
    </source>
</evidence>
<proteinExistence type="predicted"/>
<dbReference type="EMBL" id="JARBHB010000016">
    <property type="protein sequence ID" value="KAJ8867141.1"/>
    <property type="molecule type" value="Genomic_DNA"/>
</dbReference>
<gene>
    <name evidence="1" type="ORF">PR048_033005</name>
</gene>
<comment type="caution">
    <text evidence="1">The sequence shown here is derived from an EMBL/GenBank/DDBJ whole genome shotgun (WGS) entry which is preliminary data.</text>
</comment>